<evidence type="ECO:0000313" key="2">
    <source>
        <dbReference type="EMBL" id="MPM49322.1"/>
    </source>
</evidence>
<dbReference type="AntiFam" id="ANF00158">
    <property type="entry name" value="Shadow ORF (opposite ftsK2)"/>
</dbReference>
<protein>
    <submittedName>
        <fullName evidence="2">Uncharacterized protein</fullName>
    </submittedName>
</protein>
<proteinExistence type="predicted"/>
<accession>A0A645A885</accession>
<gene>
    <name evidence="2" type="ORF">SDC9_96051</name>
</gene>
<sequence length="410" mass="44431">MHLAGADRLVEVVDMPETECGQIVVALVHLAHHPLQGVRSLLRIGDDRGDQMRDALVLVELDTLGVDQHHPDLVGRGTDHDRGDQRVHETRLAGAGRAGDQQMRHLRDVGDDVAALDVLAQTHGQRVMIVARLLAAQDVAQRDDLLVPVGDLDADGRASRDRAEDAHIGGTDRVGDVLGQAGDLLHLDAVADLDLVAGHRRATGVAGHPRVDVELGEDIAQPSDDGIGRLGASLRDRAGLQHAGVGKRVDDVTRQRELLRALRNSGVRRRLQFGRRRLGLRQPGGQLALALALGGRRGWLRGCEELPGLLTGQHLFGASRLDRRRLVGLRLDLPLPHQRCVIGLVDPVMQSLGGGLTAGCDLVGTPADHPLAQRHPFVQRPSDDDDQSEQADQRQDEGGEPQRHQLGHHR</sequence>
<dbReference type="AlphaFoldDB" id="A0A645A885"/>
<feature type="compositionally biased region" description="Basic and acidic residues" evidence="1">
    <location>
        <begin position="391"/>
        <end position="403"/>
    </location>
</feature>
<organism evidence="2">
    <name type="scientific">bioreactor metagenome</name>
    <dbReference type="NCBI Taxonomy" id="1076179"/>
    <lineage>
        <taxon>unclassified sequences</taxon>
        <taxon>metagenomes</taxon>
        <taxon>ecological metagenomes</taxon>
    </lineage>
</organism>
<reference evidence="2" key="1">
    <citation type="submission" date="2019-08" db="EMBL/GenBank/DDBJ databases">
        <authorList>
            <person name="Kucharzyk K."/>
            <person name="Murdoch R.W."/>
            <person name="Higgins S."/>
            <person name="Loffler F."/>
        </authorList>
    </citation>
    <scope>NUCLEOTIDE SEQUENCE</scope>
</reference>
<feature type="region of interest" description="Disordered" evidence="1">
    <location>
        <begin position="367"/>
        <end position="410"/>
    </location>
</feature>
<name>A0A645A885_9ZZZZ</name>
<evidence type="ECO:0000256" key="1">
    <source>
        <dbReference type="SAM" id="MobiDB-lite"/>
    </source>
</evidence>
<comment type="caution">
    <text evidence="2">The sequence shown here is derived from an EMBL/GenBank/DDBJ whole genome shotgun (WGS) entry which is preliminary data.</text>
</comment>
<dbReference type="EMBL" id="VSSQ01012476">
    <property type="protein sequence ID" value="MPM49322.1"/>
    <property type="molecule type" value="Genomic_DNA"/>
</dbReference>